<protein>
    <submittedName>
        <fullName evidence="1">Uncharacterized protein</fullName>
    </submittedName>
</protein>
<dbReference type="EMBL" id="JARRAG010000002">
    <property type="protein sequence ID" value="MDG3006418.1"/>
    <property type="molecule type" value="Genomic_DNA"/>
</dbReference>
<evidence type="ECO:0000313" key="1">
    <source>
        <dbReference type="EMBL" id="MDG3006418.1"/>
    </source>
</evidence>
<sequence>METIEYRTLDKSQWGNGEWQDEPDKKQWQDTSTGYPCLIVRNRLGALCGYVGVPKEHPHFGKDYDRPHVEVHGGLTFADTCQPSDDESHGICHKTEGDDHVWWFGFDCAHGWDYVPGMAVYRGETGHSGFFSEHETYRNLAYVTREVESLARQLKAIAA</sequence>
<proteinExistence type="predicted"/>
<dbReference type="Proteomes" id="UP001216907">
    <property type="component" value="Unassembled WGS sequence"/>
</dbReference>
<accession>A0ABT6FG88</accession>
<reference evidence="1 2" key="1">
    <citation type="submission" date="2023-03" db="EMBL/GenBank/DDBJ databases">
        <title>Paludisphaera mucosa sp. nov. a novel planctomycete from northern fen.</title>
        <authorList>
            <person name="Ivanova A."/>
        </authorList>
    </citation>
    <scope>NUCLEOTIDE SEQUENCE [LARGE SCALE GENOMIC DNA]</scope>
    <source>
        <strain evidence="1 2">Pla2</strain>
    </source>
</reference>
<dbReference type="RefSeq" id="WP_277862716.1">
    <property type="nucleotide sequence ID" value="NZ_JARRAG010000002.1"/>
</dbReference>
<comment type="caution">
    <text evidence="1">The sequence shown here is derived from an EMBL/GenBank/DDBJ whole genome shotgun (WGS) entry which is preliminary data.</text>
</comment>
<gene>
    <name evidence="1" type="ORF">PZE19_21815</name>
</gene>
<evidence type="ECO:0000313" key="2">
    <source>
        <dbReference type="Proteomes" id="UP001216907"/>
    </source>
</evidence>
<keyword evidence="2" id="KW-1185">Reference proteome</keyword>
<name>A0ABT6FG88_9BACT</name>
<organism evidence="1 2">
    <name type="scientific">Paludisphaera mucosa</name>
    <dbReference type="NCBI Taxonomy" id="3030827"/>
    <lineage>
        <taxon>Bacteria</taxon>
        <taxon>Pseudomonadati</taxon>
        <taxon>Planctomycetota</taxon>
        <taxon>Planctomycetia</taxon>
        <taxon>Isosphaerales</taxon>
        <taxon>Isosphaeraceae</taxon>
        <taxon>Paludisphaera</taxon>
    </lineage>
</organism>